<evidence type="ECO:0000256" key="10">
    <source>
        <dbReference type="ARBA" id="ARBA00023163"/>
    </source>
</evidence>
<evidence type="ECO:0000256" key="6">
    <source>
        <dbReference type="ARBA" id="ARBA00022771"/>
    </source>
</evidence>
<feature type="compositionally biased region" description="Basic and acidic residues" evidence="13">
    <location>
        <begin position="388"/>
        <end position="419"/>
    </location>
</feature>
<feature type="compositionally biased region" description="Basic and acidic residues" evidence="13">
    <location>
        <begin position="831"/>
        <end position="844"/>
    </location>
</feature>
<feature type="region of interest" description="Disordered" evidence="13">
    <location>
        <begin position="164"/>
        <end position="185"/>
    </location>
</feature>
<gene>
    <name evidence="15" type="ORF">DPMN_175924</name>
</gene>
<dbReference type="GO" id="GO:0000981">
    <property type="term" value="F:DNA-binding transcription factor activity, RNA polymerase II-specific"/>
    <property type="evidence" value="ECO:0007669"/>
    <property type="project" value="TreeGrafter"/>
</dbReference>
<keyword evidence="7" id="KW-0862">Zinc</keyword>
<evidence type="ECO:0000256" key="4">
    <source>
        <dbReference type="ARBA" id="ARBA00022723"/>
    </source>
</evidence>
<keyword evidence="2" id="KW-0217">Developmental protein</keyword>
<evidence type="ECO:0000259" key="14">
    <source>
        <dbReference type="PROSITE" id="PS50157"/>
    </source>
</evidence>
<dbReference type="EMBL" id="JAIWYP010000009">
    <property type="protein sequence ID" value="KAH3774542.1"/>
    <property type="molecule type" value="Genomic_DNA"/>
</dbReference>
<sequence>MEDPSDIHLCSNGKSSEINDNQDHVNNEQEAAKCYISEDCHGENMEEITRNNKGHEDDSDRIKVEGEIIKSIDKSKKEMTGCEEISKEENLERYQEMTDEDIEKAVKRELDEAVEIRVPKVRTKRDWNDCKWLSPPIDNCKSEYKHKRADTPPLQRLMRQEFSSLKSEKGFPHSPPKRFKDSKSHHEGFTSKLASVIIPSTNINLPPKLASHPKQLLSHSIANLRASSSKSNSFSRSPFSTSSLLSRSFPISQPVFSSPVLSSPLLLSTTKSATDSDQPLDLSKKSGKCSGGKVSLSKSTESYKHENGHSSTSLQSLQQKFGGDYHLRGLRKPLNYMLYGPEIPALHKALLHSASLSLPFPLNFANGFPKIMPEKHRHRNSTPSPNKSKMEESSKTFRRDNPVQKEKSVKHEIVEKTEADSEAGVGMEEKNGENYTNHLCSCGKWFDGLYSLSLHLQETGHLPARNKSVSLLEYPKLVRGQDMWLNQESEQTRRILRCIQCGESFKTLPLLTVHMMKTQHYTQIVSSEHARRPHKCSAYCEKDQEKECVFKCRVCEETFPDMEGLANHMILSGHHKKQSPKHGHHYSDAHFKKRKRYSFEEALYPYGNPSMATMCDFKKQTFGGKSSPEPGVGDLDDFDNKITCENCGGKIEMKAFVAHVRACLGQKLKEDVSRLEKEKENIKKLEKEKTLVVKCEKGVEELGSMGKTRKPEVKNGGPEEMVNDKIRDLDLKLKKEALEERDKHDDGKVEELETSVSTIKNESDGEDYTEMKTQDDIEIEAGEITDKSKSILKEIQTLVNSKSHVHDSSEKLKEMDESAKEGKKHKTQSPKKLDIIDPDNKNEESSSEGSALSAMETFIKKSFSSKFDYKKGNIIISPNSSSDATIHARPQSASSSNNISGFESVDYLSRYKNFYAALNLSNGFNYGSPEKDNRNTKHGQDVKNGMKSKVNKDMNGHVSPLQSSDEEKSDGRNSAISAVLDGSSAPDKNKSLETKYLNIQSEASESKSEKNNKTSALDSLSSFVYGQTLTSEHPLDSLQRLITKSDIPKLVGGGSMVGGQYLPPHLQLHQSHLDLALPLNLCVPKSPKADSDEDETKSLRSPRSTRSRQDEDSLSDYEALNSPNSDGDPSEYRCAACSRRFASKGSYRYHLSRCHLSSVKRYGIKEAFNMSPYVYLPLDHTAKFSKYYEMAKELANRAKESKAS</sequence>
<dbReference type="InterPro" id="IPR013087">
    <property type="entry name" value="Znf_C2H2_type"/>
</dbReference>
<feature type="domain" description="C2H2-type" evidence="14">
    <location>
        <begin position="1132"/>
        <end position="1160"/>
    </location>
</feature>
<reference evidence="15" key="1">
    <citation type="journal article" date="2019" name="bioRxiv">
        <title>The Genome of the Zebra Mussel, Dreissena polymorpha: A Resource for Invasive Species Research.</title>
        <authorList>
            <person name="McCartney M.A."/>
            <person name="Auch B."/>
            <person name="Kono T."/>
            <person name="Mallez S."/>
            <person name="Zhang Y."/>
            <person name="Obille A."/>
            <person name="Becker A."/>
            <person name="Abrahante J.E."/>
            <person name="Garbe J."/>
            <person name="Badalamenti J.P."/>
            <person name="Herman A."/>
            <person name="Mangelson H."/>
            <person name="Liachko I."/>
            <person name="Sullivan S."/>
            <person name="Sone E.D."/>
            <person name="Koren S."/>
            <person name="Silverstein K.A.T."/>
            <person name="Beckman K.B."/>
            <person name="Gohl D.M."/>
        </authorList>
    </citation>
    <scope>NUCLEOTIDE SEQUENCE</scope>
    <source>
        <strain evidence="15">Duluth1</strain>
        <tissue evidence="15">Whole animal</tissue>
    </source>
</reference>
<dbReference type="GO" id="GO:0003677">
    <property type="term" value="F:DNA binding"/>
    <property type="evidence" value="ECO:0007669"/>
    <property type="project" value="UniProtKB-KW"/>
</dbReference>
<reference evidence="15" key="2">
    <citation type="submission" date="2020-11" db="EMBL/GenBank/DDBJ databases">
        <authorList>
            <person name="McCartney M.A."/>
            <person name="Auch B."/>
            <person name="Kono T."/>
            <person name="Mallez S."/>
            <person name="Becker A."/>
            <person name="Gohl D.M."/>
            <person name="Silverstein K.A.T."/>
            <person name="Koren S."/>
            <person name="Bechman K.B."/>
            <person name="Herman A."/>
            <person name="Abrahante J.E."/>
            <person name="Garbe J."/>
        </authorList>
    </citation>
    <scope>NUCLEOTIDE SEQUENCE</scope>
    <source>
        <strain evidence="15">Duluth1</strain>
        <tissue evidence="15">Whole animal</tissue>
    </source>
</reference>
<dbReference type="SMART" id="SM00355">
    <property type="entry name" value="ZnF_C2H2"/>
    <property type="match status" value="4"/>
</dbReference>
<evidence type="ECO:0000313" key="15">
    <source>
        <dbReference type="EMBL" id="KAH3774542.1"/>
    </source>
</evidence>
<evidence type="ECO:0000256" key="7">
    <source>
        <dbReference type="ARBA" id="ARBA00022833"/>
    </source>
</evidence>
<name>A0A9D4EAA9_DREPO</name>
<keyword evidence="6 12" id="KW-0863">Zinc-finger</keyword>
<organism evidence="15 16">
    <name type="scientific">Dreissena polymorpha</name>
    <name type="common">Zebra mussel</name>
    <name type="synonym">Mytilus polymorpha</name>
    <dbReference type="NCBI Taxonomy" id="45954"/>
    <lineage>
        <taxon>Eukaryota</taxon>
        <taxon>Metazoa</taxon>
        <taxon>Spiralia</taxon>
        <taxon>Lophotrochozoa</taxon>
        <taxon>Mollusca</taxon>
        <taxon>Bivalvia</taxon>
        <taxon>Autobranchia</taxon>
        <taxon>Heteroconchia</taxon>
        <taxon>Euheterodonta</taxon>
        <taxon>Imparidentia</taxon>
        <taxon>Neoheterodontei</taxon>
        <taxon>Myida</taxon>
        <taxon>Dreissenoidea</taxon>
        <taxon>Dreissenidae</taxon>
        <taxon>Dreissena</taxon>
    </lineage>
</organism>
<dbReference type="OrthoDB" id="5815793at2759"/>
<dbReference type="Proteomes" id="UP000828390">
    <property type="component" value="Unassembled WGS sequence"/>
</dbReference>
<feature type="compositionally biased region" description="Basic and acidic residues" evidence="13">
    <location>
        <begin position="929"/>
        <end position="941"/>
    </location>
</feature>
<evidence type="ECO:0000313" key="16">
    <source>
        <dbReference type="Proteomes" id="UP000828390"/>
    </source>
</evidence>
<feature type="region of interest" description="Disordered" evidence="13">
    <location>
        <begin position="1086"/>
        <end position="1131"/>
    </location>
</feature>
<feature type="region of interest" description="Disordered" evidence="13">
    <location>
        <begin position="371"/>
        <end position="429"/>
    </location>
</feature>
<dbReference type="PANTHER" id="PTHR12487:SF7">
    <property type="entry name" value="PROTEIN TEASHIRT-RELATED"/>
    <property type="match status" value="1"/>
</dbReference>
<feature type="compositionally biased region" description="Basic and acidic residues" evidence="13">
    <location>
        <begin position="804"/>
        <end position="821"/>
    </location>
</feature>
<comment type="caution">
    <text evidence="15">The sequence shown here is derived from an EMBL/GenBank/DDBJ whole genome shotgun (WGS) entry which is preliminary data.</text>
</comment>
<dbReference type="InterPro" id="IPR027008">
    <property type="entry name" value="Teashirt_fam"/>
</dbReference>
<keyword evidence="8" id="KW-0805">Transcription regulation</keyword>
<accession>A0A9D4EAA9</accession>
<evidence type="ECO:0000256" key="8">
    <source>
        <dbReference type="ARBA" id="ARBA00023015"/>
    </source>
</evidence>
<dbReference type="GO" id="GO:0008270">
    <property type="term" value="F:zinc ion binding"/>
    <property type="evidence" value="ECO:0007669"/>
    <property type="project" value="UniProtKB-KW"/>
</dbReference>
<evidence type="ECO:0000256" key="1">
    <source>
        <dbReference type="ARBA" id="ARBA00007158"/>
    </source>
</evidence>
<feature type="region of interest" description="Disordered" evidence="13">
    <location>
        <begin position="271"/>
        <end position="315"/>
    </location>
</feature>
<feature type="region of interest" description="Disordered" evidence="13">
    <location>
        <begin position="1"/>
        <end position="21"/>
    </location>
</feature>
<keyword evidence="9" id="KW-0238">DNA-binding</keyword>
<dbReference type="GO" id="GO:0005634">
    <property type="term" value="C:nucleus"/>
    <property type="evidence" value="ECO:0007669"/>
    <property type="project" value="TreeGrafter"/>
</dbReference>
<evidence type="ECO:0000256" key="3">
    <source>
        <dbReference type="ARBA" id="ARBA00022491"/>
    </source>
</evidence>
<protein>
    <recommendedName>
        <fullName evidence="14">C2H2-type domain-containing protein</fullName>
    </recommendedName>
</protein>
<dbReference type="PROSITE" id="PS50157">
    <property type="entry name" value="ZINC_FINGER_C2H2_2"/>
    <property type="match status" value="2"/>
</dbReference>
<keyword evidence="16" id="KW-1185">Reference proteome</keyword>
<evidence type="ECO:0000256" key="11">
    <source>
        <dbReference type="ARBA" id="ARBA00023242"/>
    </source>
</evidence>
<keyword evidence="10" id="KW-0804">Transcription</keyword>
<keyword evidence="5" id="KW-0677">Repeat</keyword>
<proteinExistence type="inferred from homology"/>
<dbReference type="AlphaFoldDB" id="A0A9D4EAA9"/>
<evidence type="ECO:0000256" key="5">
    <source>
        <dbReference type="ARBA" id="ARBA00022737"/>
    </source>
</evidence>
<feature type="region of interest" description="Disordered" evidence="13">
    <location>
        <begin position="799"/>
        <end position="852"/>
    </location>
</feature>
<feature type="region of interest" description="Disordered" evidence="13">
    <location>
        <begin position="925"/>
        <end position="973"/>
    </location>
</feature>
<evidence type="ECO:0000256" key="9">
    <source>
        <dbReference type="ARBA" id="ARBA00023125"/>
    </source>
</evidence>
<evidence type="ECO:0000256" key="13">
    <source>
        <dbReference type="SAM" id="MobiDB-lite"/>
    </source>
</evidence>
<dbReference type="PANTHER" id="PTHR12487">
    <property type="entry name" value="TEASHIRT-RELATED"/>
    <property type="match status" value="1"/>
</dbReference>
<feature type="domain" description="C2H2-type" evidence="14">
    <location>
        <begin position="550"/>
        <end position="580"/>
    </location>
</feature>
<evidence type="ECO:0000256" key="12">
    <source>
        <dbReference type="PROSITE-ProRule" id="PRU00042"/>
    </source>
</evidence>
<feature type="region of interest" description="Disordered" evidence="13">
    <location>
        <begin position="878"/>
        <end position="897"/>
    </location>
</feature>
<keyword evidence="4" id="KW-0479">Metal-binding</keyword>
<keyword evidence="3" id="KW-0678">Repressor</keyword>
<keyword evidence="11" id="KW-0539">Nucleus</keyword>
<comment type="similarity">
    <text evidence="1">Belongs to the teashirt C2H2-type zinc-finger protein family.</text>
</comment>
<evidence type="ECO:0000256" key="2">
    <source>
        <dbReference type="ARBA" id="ARBA00022473"/>
    </source>
</evidence>
<dbReference type="PROSITE" id="PS00028">
    <property type="entry name" value="ZINC_FINGER_C2H2_1"/>
    <property type="match status" value="3"/>
</dbReference>